<evidence type="ECO:0000256" key="1">
    <source>
        <dbReference type="SAM" id="SignalP"/>
    </source>
</evidence>
<accession>A0ABQ3XW32</accession>
<dbReference type="EMBL" id="BOMI01000007">
    <property type="protein sequence ID" value="GID71933.1"/>
    <property type="molecule type" value="Genomic_DNA"/>
</dbReference>
<name>A0ABQ3XW32_9ACTN</name>
<keyword evidence="1" id="KW-0732">Signal</keyword>
<comment type="caution">
    <text evidence="2">The sequence shown here is derived from an EMBL/GenBank/DDBJ whole genome shotgun (WGS) entry which is preliminary data.</text>
</comment>
<keyword evidence="3" id="KW-1185">Reference proteome</keyword>
<reference evidence="2 3" key="1">
    <citation type="submission" date="2021-01" db="EMBL/GenBank/DDBJ databases">
        <title>Whole genome shotgun sequence of Actinoplanes deccanensis NBRC 13994.</title>
        <authorList>
            <person name="Komaki H."/>
            <person name="Tamura T."/>
        </authorList>
    </citation>
    <scope>NUCLEOTIDE SEQUENCE [LARGE SCALE GENOMIC DNA]</scope>
    <source>
        <strain evidence="2 3">NBRC 13994</strain>
    </source>
</reference>
<evidence type="ECO:0000313" key="3">
    <source>
        <dbReference type="Proteomes" id="UP000609879"/>
    </source>
</evidence>
<protein>
    <recommendedName>
        <fullName evidence="4">DUF3558 domain-containing protein</fullName>
    </recommendedName>
</protein>
<dbReference type="Proteomes" id="UP000609879">
    <property type="component" value="Unassembled WGS sequence"/>
</dbReference>
<dbReference type="RefSeq" id="WP_203759904.1">
    <property type="nucleotide sequence ID" value="NZ_BAAABO010000004.1"/>
</dbReference>
<evidence type="ECO:0000313" key="2">
    <source>
        <dbReference type="EMBL" id="GID71933.1"/>
    </source>
</evidence>
<gene>
    <name evidence="2" type="ORF">Ade02nite_05740</name>
</gene>
<feature type="chain" id="PRO_5046456050" description="DUF3558 domain-containing protein" evidence="1">
    <location>
        <begin position="18"/>
        <end position="185"/>
    </location>
</feature>
<dbReference type="PROSITE" id="PS51257">
    <property type="entry name" value="PROKAR_LIPOPROTEIN"/>
    <property type="match status" value="1"/>
</dbReference>
<organism evidence="2 3">
    <name type="scientific">Paractinoplanes deccanensis</name>
    <dbReference type="NCBI Taxonomy" id="113561"/>
    <lineage>
        <taxon>Bacteria</taxon>
        <taxon>Bacillati</taxon>
        <taxon>Actinomycetota</taxon>
        <taxon>Actinomycetes</taxon>
        <taxon>Micromonosporales</taxon>
        <taxon>Micromonosporaceae</taxon>
        <taxon>Paractinoplanes</taxon>
    </lineage>
</organism>
<sequence length="185" mass="19119">MRSRLAVLALTLLAAGACDNKPAERAAATLPPPPPSVEQPAAAAGGACTRLNYEYVKKAIGVRFTVAAANQAEGVSSCVLQTVDATWPDLTLAVIGSTAATADQFLDDLMPAKGIKLKGLGKAAYLLKSPASGAHGPAVEIGWLNAAKQIQTLRFTFPKSAASTAVTQMNRQLFTLAKAMDAPKS</sequence>
<feature type="signal peptide" evidence="1">
    <location>
        <begin position="1"/>
        <end position="17"/>
    </location>
</feature>
<proteinExistence type="predicted"/>
<evidence type="ECO:0008006" key="4">
    <source>
        <dbReference type="Google" id="ProtNLM"/>
    </source>
</evidence>